<comment type="caution">
    <text evidence="2">The sequence shown here is derived from an EMBL/GenBank/DDBJ whole genome shotgun (WGS) entry which is preliminary data.</text>
</comment>
<feature type="region of interest" description="Disordered" evidence="1">
    <location>
        <begin position="1"/>
        <end position="53"/>
    </location>
</feature>
<reference evidence="2 3" key="1">
    <citation type="submission" date="2020-12" db="EMBL/GenBank/DDBJ databases">
        <title>Metabolic potential, ecology and presence of endohyphal bacteria is reflected in genomic diversity of Mucoromycotina.</title>
        <authorList>
            <person name="Muszewska A."/>
            <person name="Okrasinska A."/>
            <person name="Steczkiewicz K."/>
            <person name="Drgas O."/>
            <person name="Orlowska M."/>
            <person name="Perlinska-Lenart U."/>
            <person name="Aleksandrzak-Piekarczyk T."/>
            <person name="Szatraj K."/>
            <person name="Zielenkiewicz U."/>
            <person name="Pilsyk S."/>
            <person name="Malc E."/>
            <person name="Mieczkowski P."/>
            <person name="Kruszewska J.S."/>
            <person name="Biernat P."/>
            <person name="Pawlowska J."/>
        </authorList>
    </citation>
    <scope>NUCLEOTIDE SEQUENCE [LARGE SCALE GENOMIC DNA]</scope>
    <source>
        <strain evidence="2 3">CBS 142.35</strain>
    </source>
</reference>
<protein>
    <submittedName>
        <fullName evidence="2">Uncharacterized protein</fullName>
    </submittedName>
</protein>
<sequence>METTNTTGNKYEGVEKRRKRAACTSSTEPLHTHTQDTQQKCVAGSIDSGSAESSSVPFLKTKITTEDKERFRKTFESLDSKKFWVLKATREAAAAAGPDVIPVSVEEKMAAFALSSNFLHPAHSLILDVDENSWADVFTKEELIEIQNEEPPLIRQTPEELDQLLKEIHGMSTEDVYRYSRSLPHDPSKDHLKTWFSLTLTNSASSFLCDNTGIGRIGEADAMSTCTPHIIGYCALDKMCIKKLTTFFSDSKELGSKANSFAQNSKRKLSGLEEAQKARGGRRMDTIYKGGEVEYGAVEIGNRADSTKELNDSRLKLPIVLKDMFLKIHDYAPELQNKIHIVGYNINGLSVQLMDFDSPHGYVGRIRRTKYTDYPTSKIEFTTRISTLIRLAALGENIIKETEASLANFDKALVSSKSLSKRTSRSSSTSTNQEPSSSSSP</sequence>
<feature type="compositionally biased region" description="Low complexity" evidence="1">
    <location>
        <begin position="43"/>
        <end position="53"/>
    </location>
</feature>
<feature type="region of interest" description="Disordered" evidence="1">
    <location>
        <begin position="416"/>
        <end position="441"/>
    </location>
</feature>
<proteinExistence type="predicted"/>
<dbReference type="EMBL" id="JAEPRB010000392">
    <property type="protein sequence ID" value="KAG2216525.1"/>
    <property type="molecule type" value="Genomic_DNA"/>
</dbReference>
<gene>
    <name evidence="2" type="ORF">INT45_010717</name>
</gene>
<dbReference type="AlphaFoldDB" id="A0A8H7RTQ7"/>
<dbReference type="Proteomes" id="UP000646827">
    <property type="component" value="Unassembled WGS sequence"/>
</dbReference>
<dbReference type="OrthoDB" id="2251053at2759"/>
<organism evidence="2 3">
    <name type="scientific">Circinella minor</name>
    <dbReference type="NCBI Taxonomy" id="1195481"/>
    <lineage>
        <taxon>Eukaryota</taxon>
        <taxon>Fungi</taxon>
        <taxon>Fungi incertae sedis</taxon>
        <taxon>Mucoromycota</taxon>
        <taxon>Mucoromycotina</taxon>
        <taxon>Mucoromycetes</taxon>
        <taxon>Mucorales</taxon>
        <taxon>Lichtheimiaceae</taxon>
        <taxon>Circinella</taxon>
    </lineage>
</organism>
<keyword evidence="3" id="KW-1185">Reference proteome</keyword>
<evidence type="ECO:0000313" key="2">
    <source>
        <dbReference type="EMBL" id="KAG2216525.1"/>
    </source>
</evidence>
<evidence type="ECO:0000256" key="1">
    <source>
        <dbReference type="SAM" id="MobiDB-lite"/>
    </source>
</evidence>
<name>A0A8H7RTQ7_9FUNG</name>
<feature type="compositionally biased region" description="Low complexity" evidence="1">
    <location>
        <begin position="425"/>
        <end position="441"/>
    </location>
</feature>
<accession>A0A8H7RTQ7</accession>
<evidence type="ECO:0000313" key="3">
    <source>
        <dbReference type="Proteomes" id="UP000646827"/>
    </source>
</evidence>